<dbReference type="Pfam" id="PF10882">
    <property type="entry name" value="bPH_5"/>
    <property type="match status" value="1"/>
</dbReference>
<feature type="domain" description="Bacterial Pleckstrin homology" evidence="2">
    <location>
        <begin position="116"/>
        <end position="170"/>
    </location>
</feature>
<dbReference type="AlphaFoldDB" id="A0A1T4VXE4"/>
<dbReference type="STRING" id="1121442.SAMN02745702_01139"/>
<keyword evidence="1" id="KW-1133">Transmembrane helix</keyword>
<evidence type="ECO:0000313" key="3">
    <source>
        <dbReference type="EMBL" id="SKA69478.1"/>
    </source>
</evidence>
<dbReference type="Proteomes" id="UP000189733">
    <property type="component" value="Unassembled WGS sequence"/>
</dbReference>
<reference evidence="3 4" key="1">
    <citation type="submission" date="2017-02" db="EMBL/GenBank/DDBJ databases">
        <authorList>
            <person name="Peterson S.W."/>
        </authorList>
    </citation>
    <scope>NUCLEOTIDE SEQUENCE [LARGE SCALE GENOMIC DNA]</scope>
    <source>
        <strain evidence="3 4">DSM 18034</strain>
    </source>
</reference>
<name>A0A1T4VXE4_9BACT</name>
<dbReference type="InterPro" id="IPR027783">
    <property type="entry name" value="Bacterial_PH-related"/>
</dbReference>
<accession>A0A1T4VXE4</accession>
<dbReference type="OrthoDB" id="5464967at2"/>
<dbReference type="RefSeq" id="WP_159445927.1">
    <property type="nucleotide sequence ID" value="NZ_FUYA01000003.1"/>
</dbReference>
<evidence type="ECO:0000256" key="1">
    <source>
        <dbReference type="SAM" id="Phobius"/>
    </source>
</evidence>
<evidence type="ECO:0000259" key="2">
    <source>
        <dbReference type="Pfam" id="PF10882"/>
    </source>
</evidence>
<protein>
    <recommendedName>
        <fullName evidence="2">Bacterial Pleckstrin homology domain-containing protein</fullName>
    </recommendedName>
</protein>
<keyword evidence="1" id="KW-0472">Membrane</keyword>
<feature type="transmembrane region" description="Helical" evidence="1">
    <location>
        <begin position="36"/>
        <end position="60"/>
    </location>
</feature>
<evidence type="ECO:0000313" key="4">
    <source>
        <dbReference type="Proteomes" id="UP000189733"/>
    </source>
</evidence>
<keyword evidence="1" id="KW-0812">Transmembrane</keyword>
<keyword evidence="4" id="KW-1185">Reference proteome</keyword>
<proteinExistence type="predicted"/>
<organism evidence="3 4">
    <name type="scientific">Desulfobaculum bizertense DSM 18034</name>
    <dbReference type="NCBI Taxonomy" id="1121442"/>
    <lineage>
        <taxon>Bacteria</taxon>
        <taxon>Pseudomonadati</taxon>
        <taxon>Thermodesulfobacteriota</taxon>
        <taxon>Desulfovibrionia</taxon>
        <taxon>Desulfovibrionales</taxon>
        <taxon>Desulfovibrionaceae</taxon>
        <taxon>Desulfobaculum</taxon>
    </lineage>
</organism>
<gene>
    <name evidence="3" type="ORF">SAMN02745702_01139</name>
</gene>
<dbReference type="EMBL" id="FUYA01000003">
    <property type="protein sequence ID" value="SKA69478.1"/>
    <property type="molecule type" value="Genomic_DNA"/>
</dbReference>
<sequence>MNKIFRVPMKAWVVGLLLIFAIMVMAATVWSFRSGIFWTGVCIVAVGFPFIGLYWWMLYVNPSKTKIEIRENGELRVTAPPFLTAKMDLGTVESARVVPNMDKDSILGSLSRERSMDYLGFKSGMFSTNSGTSVLLVSRSTKVLELRTDKLTYAFGPKEFDEFLAAVREHVAVTE</sequence>